<name>A1ZMC5_MICM2</name>
<organism evidence="5 6">
    <name type="scientific">Microscilla marina ATCC 23134</name>
    <dbReference type="NCBI Taxonomy" id="313606"/>
    <lineage>
        <taxon>Bacteria</taxon>
        <taxon>Pseudomonadati</taxon>
        <taxon>Bacteroidota</taxon>
        <taxon>Cytophagia</taxon>
        <taxon>Cytophagales</taxon>
        <taxon>Microscillaceae</taxon>
        <taxon>Microscilla</taxon>
    </lineage>
</organism>
<dbReference type="InterPro" id="IPR050204">
    <property type="entry name" value="AraC_XylS_family_regulators"/>
</dbReference>
<dbReference type="SMART" id="SM00342">
    <property type="entry name" value="HTH_ARAC"/>
    <property type="match status" value="1"/>
</dbReference>
<proteinExistence type="predicted"/>
<dbReference type="PROSITE" id="PS01124">
    <property type="entry name" value="HTH_ARAC_FAMILY_2"/>
    <property type="match status" value="1"/>
</dbReference>
<dbReference type="Pfam" id="PF12833">
    <property type="entry name" value="HTH_18"/>
    <property type="match status" value="1"/>
</dbReference>
<dbReference type="EMBL" id="AAWS01000016">
    <property type="protein sequence ID" value="EAY28305.1"/>
    <property type="molecule type" value="Genomic_DNA"/>
</dbReference>
<dbReference type="SUPFAM" id="SSF46689">
    <property type="entry name" value="Homeodomain-like"/>
    <property type="match status" value="2"/>
</dbReference>
<reference evidence="5 6" key="1">
    <citation type="submission" date="2007-01" db="EMBL/GenBank/DDBJ databases">
        <authorList>
            <person name="Haygood M."/>
            <person name="Podell S."/>
            <person name="Anderson C."/>
            <person name="Hopkinson B."/>
            <person name="Roe K."/>
            <person name="Barbeau K."/>
            <person name="Gaasterland T."/>
            <person name="Ferriera S."/>
            <person name="Johnson J."/>
            <person name="Kravitz S."/>
            <person name="Beeson K."/>
            <person name="Sutton G."/>
            <person name="Rogers Y.-H."/>
            <person name="Friedman R."/>
            <person name="Frazier M."/>
            <person name="Venter J.C."/>
        </authorList>
    </citation>
    <scope>NUCLEOTIDE SEQUENCE [LARGE SCALE GENOMIC DNA]</scope>
    <source>
        <strain evidence="5 6">ATCC 23134</strain>
    </source>
</reference>
<dbReference type="RefSeq" id="WP_002697977.1">
    <property type="nucleotide sequence ID" value="NZ_AAWS01000016.1"/>
</dbReference>
<gene>
    <name evidence="5" type="ORF">M23134_03857</name>
</gene>
<accession>A1ZMC5</accession>
<feature type="domain" description="HTH araC/xylS-type" evidence="4">
    <location>
        <begin position="139"/>
        <end position="238"/>
    </location>
</feature>
<sequence>MSEHFLVITLHTQIIDLDVPLREGNKSQRFNYFTLDEISSQNMRFREFTRTASFTNIDLETVKIIGTEMEKNGQLIVVLYKYKSRLTKVLSLQDGNPFFLGAIGNFLQALNLYLKQRQPLVCQAIVTVPVKGRDCKWIQHLEEVIADHICHESLSVETLATLACLSTRQLSRRIRSALGVSPRKFLREVQLQLAKRALESGEVESVFQVALGQGFEYASTFSKLFKQRFGKCPSKYLC</sequence>
<dbReference type="eggNOG" id="COG4977">
    <property type="taxonomic scope" value="Bacteria"/>
</dbReference>
<dbReference type="Gene3D" id="1.10.10.60">
    <property type="entry name" value="Homeodomain-like"/>
    <property type="match status" value="1"/>
</dbReference>
<keyword evidence="2" id="KW-0238">DNA-binding</keyword>
<evidence type="ECO:0000313" key="6">
    <source>
        <dbReference type="Proteomes" id="UP000004095"/>
    </source>
</evidence>
<dbReference type="AlphaFoldDB" id="A1ZMC5"/>
<dbReference type="InterPro" id="IPR009057">
    <property type="entry name" value="Homeodomain-like_sf"/>
</dbReference>
<dbReference type="GO" id="GO:0043565">
    <property type="term" value="F:sequence-specific DNA binding"/>
    <property type="evidence" value="ECO:0007669"/>
    <property type="project" value="InterPro"/>
</dbReference>
<dbReference type="OrthoDB" id="642439at2"/>
<dbReference type="Proteomes" id="UP000004095">
    <property type="component" value="Unassembled WGS sequence"/>
</dbReference>
<keyword evidence="5" id="KW-0418">Kinase</keyword>
<dbReference type="InterPro" id="IPR018060">
    <property type="entry name" value="HTH_AraC"/>
</dbReference>
<dbReference type="GO" id="GO:0016301">
    <property type="term" value="F:kinase activity"/>
    <property type="evidence" value="ECO:0007669"/>
    <property type="project" value="UniProtKB-KW"/>
</dbReference>
<keyword evidence="5" id="KW-0808">Transferase</keyword>
<keyword evidence="1" id="KW-0805">Transcription regulation</keyword>
<keyword evidence="6" id="KW-1185">Reference proteome</keyword>
<evidence type="ECO:0000313" key="5">
    <source>
        <dbReference type="EMBL" id="EAY28305.1"/>
    </source>
</evidence>
<keyword evidence="3" id="KW-0804">Transcription</keyword>
<evidence type="ECO:0000256" key="3">
    <source>
        <dbReference type="ARBA" id="ARBA00023163"/>
    </source>
</evidence>
<comment type="caution">
    <text evidence="5">The sequence shown here is derived from an EMBL/GenBank/DDBJ whole genome shotgun (WGS) entry which is preliminary data.</text>
</comment>
<evidence type="ECO:0000256" key="2">
    <source>
        <dbReference type="ARBA" id="ARBA00023125"/>
    </source>
</evidence>
<evidence type="ECO:0000259" key="4">
    <source>
        <dbReference type="PROSITE" id="PS01124"/>
    </source>
</evidence>
<dbReference type="GO" id="GO:0003700">
    <property type="term" value="F:DNA-binding transcription factor activity"/>
    <property type="evidence" value="ECO:0007669"/>
    <property type="project" value="InterPro"/>
</dbReference>
<protein>
    <submittedName>
        <fullName evidence="5">Two-component system sensor histidine kinase/response regulator, hybrid, putative</fullName>
    </submittedName>
</protein>
<dbReference type="PANTHER" id="PTHR46796">
    <property type="entry name" value="HTH-TYPE TRANSCRIPTIONAL ACTIVATOR RHAS-RELATED"/>
    <property type="match status" value="1"/>
</dbReference>
<evidence type="ECO:0000256" key="1">
    <source>
        <dbReference type="ARBA" id="ARBA00023015"/>
    </source>
</evidence>